<keyword evidence="6" id="KW-0631">Potassium channel</keyword>
<dbReference type="GO" id="GO:0001508">
    <property type="term" value="P:action potential"/>
    <property type="evidence" value="ECO:0007669"/>
    <property type="project" value="TreeGrafter"/>
</dbReference>
<evidence type="ECO:0000256" key="3">
    <source>
        <dbReference type="ARBA" id="ARBA00022475"/>
    </source>
</evidence>
<evidence type="ECO:0000256" key="7">
    <source>
        <dbReference type="ARBA" id="ARBA00022882"/>
    </source>
</evidence>
<feature type="domain" description="Potassium channel tetramerisation-type BTB" evidence="16">
    <location>
        <begin position="74"/>
        <end position="172"/>
    </location>
</feature>
<evidence type="ECO:0000256" key="9">
    <source>
        <dbReference type="ARBA" id="ARBA00022989"/>
    </source>
</evidence>
<dbReference type="PANTHER" id="PTHR11537">
    <property type="entry name" value="VOLTAGE-GATED POTASSIUM CHANNEL"/>
    <property type="match status" value="1"/>
</dbReference>
<dbReference type="FunFam" id="1.20.120.350:FF:000070">
    <property type="entry name" value="K+ channel tetramerization domain protein"/>
    <property type="match status" value="1"/>
</dbReference>
<dbReference type="Pfam" id="PF00520">
    <property type="entry name" value="Ion_trans"/>
    <property type="match status" value="1"/>
</dbReference>
<feature type="domain" description="Ion transport" evidence="15">
    <location>
        <begin position="223"/>
        <end position="469"/>
    </location>
</feature>
<keyword evidence="9 14" id="KW-1133">Transmembrane helix</keyword>
<dbReference type="InterPro" id="IPR003131">
    <property type="entry name" value="T1-type_BTB"/>
</dbReference>
<dbReference type="GO" id="GO:0005251">
    <property type="term" value="F:delayed rectifier potassium channel activity"/>
    <property type="evidence" value="ECO:0007669"/>
    <property type="project" value="TreeGrafter"/>
</dbReference>
<dbReference type="WBParaSite" id="PSAMB.scaffold2size251193.g736.t1">
    <property type="protein sequence ID" value="PSAMB.scaffold2size251193.g736.t1"/>
    <property type="gene ID" value="PSAMB.scaffold2size251193.g736"/>
</dbReference>
<keyword evidence="11 14" id="KW-0472">Membrane</keyword>
<evidence type="ECO:0000256" key="4">
    <source>
        <dbReference type="ARBA" id="ARBA00022538"/>
    </source>
</evidence>
<evidence type="ECO:0000259" key="16">
    <source>
        <dbReference type="Pfam" id="PF02214"/>
    </source>
</evidence>
<feature type="compositionally biased region" description="Polar residues" evidence="13">
    <location>
        <begin position="1"/>
        <end position="23"/>
    </location>
</feature>
<evidence type="ECO:0000259" key="15">
    <source>
        <dbReference type="Pfam" id="PF00520"/>
    </source>
</evidence>
<accession>A0A914W3Y6</accession>
<dbReference type="InterPro" id="IPR003971">
    <property type="entry name" value="K_chnl_volt-dep_Kv5/Kv9"/>
</dbReference>
<evidence type="ECO:0000313" key="17">
    <source>
        <dbReference type="Proteomes" id="UP000887566"/>
    </source>
</evidence>
<protein>
    <submittedName>
        <fullName evidence="18">BTB domain-containing protein</fullName>
    </submittedName>
</protein>
<sequence length="529" mass="59030">MYASSSSSRQLGRPNNQAENPAVTQRGLKSLYNDENNRTAKRTGSNGQPSMERRVYPPADLSSLSPTTHEETLLRLNVGGSSFSLRSATIRNRADGFLCWFSSIDHQCRLQQSDGYLKATEEYFFERSPHLFTPIYQFYTTGVIHRSAGTCAEELIAELNYWNIPQSAIAECCADSYGDSSDDVKDFCELNEKEDDFHGLKFAKQRKVIWNMIENPNTSKCAQIYAAFSISFVLLSITGLVLGSIPELQVPVAHPGPKSDRNGTRPLEREPHPLLGQLEFVCIVWFTTEYLTKMLVAANRWKTFTSALNVVDLMAIVPFYIELSLGIVGFDTERLRDLKGALLVIRILRVLRVVRIFKLGRYSSGLQTFAKTLSASMKQLGMMAMVMMTGVIFFSTLVYFLEKDEPDSVFYSIPAAFWWCMVTMTTVGYGDVVPVTIAGKLVASGAIACGVLVLALPITIIVDNFIKVSDHGGQPFSRRSSNAPHPYMMKSARSSLMRNSLIHDSATSQLTLSRSTTRKSVQIEDQLKI</sequence>
<dbReference type="PRINTS" id="PR01491">
    <property type="entry name" value="KVCHANNEL"/>
</dbReference>
<feature type="transmembrane region" description="Helical" evidence="14">
    <location>
        <begin position="408"/>
        <end position="429"/>
    </location>
</feature>
<dbReference type="PANTHER" id="PTHR11537:SF254">
    <property type="entry name" value="POTASSIUM VOLTAGE-GATED CHANNEL PROTEIN SHAB"/>
    <property type="match status" value="1"/>
</dbReference>
<feature type="transmembrane region" description="Helical" evidence="14">
    <location>
        <begin position="380"/>
        <end position="402"/>
    </location>
</feature>
<keyword evidence="2" id="KW-0813">Transport</keyword>
<dbReference type="SUPFAM" id="SSF81324">
    <property type="entry name" value="Voltage-gated potassium channels"/>
    <property type="match status" value="1"/>
</dbReference>
<dbReference type="InterPro" id="IPR003968">
    <property type="entry name" value="K_chnl_volt-dep_Kv"/>
</dbReference>
<dbReference type="Pfam" id="PF02214">
    <property type="entry name" value="BTB_2"/>
    <property type="match status" value="1"/>
</dbReference>
<feature type="transmembrane region" description="Helical" evidence="14">
    <location>
        <begin position="304"/>
        <end position="321"/>
    </location>
</feature>
<dbReference type="AlphaFoldDB" id="A0A914W3Y6"/>
<dbReference type="FunFam" id="1.10.287.70:FF:000005">
    <property type="entry name" value="potassium voltage-gated channel subfamily G member 1"/>
    <property type="match status" value="1"/>
</dbReference>
<evidence type="ECO:0000256" key="1">
    <source>
        <dbReference type="ARBA" id="ARBA00004651"/>
    </source>
</evidence>
<reference evidence="18" key="1">
    <citation type="submission" date="2022-11" db="UniProtKB">
        <authorList>
            <consortium name="WormBaseParasite"/>
        </authorList>
    </citation>
    <scope>IDENTIFICATION</scope>
</reference>
<evidence type="ECO:0000256" key="14">
    <source>
        <dbReference type="SAM" id="Phobius"/>
    </source>
</evidence>
<evidence type="ECO:0000313" key="18">
    <source>
        <dbReference type="WBParaSite" id="PSAMB.scaffold2size251193.g736.t1"/>
    </source>
</evidence>
<dbReference type="SUPFAM" id="SSF54695">
    <property type="entry name" value="POZ domain"/>
    <property type="match status" value="1"/>
</dbReference>
<dbReference type="Gene3D" id="1.10.287.70">
    <property type="match status" value="1"/>
</dbReference>
<proteinExistence type="predicted"/>
<dbReference type="InterPro" id="IPR028325">
    <property type="entry name" value="VG_K_chnl"/>
</dbReference>
<evidence type="ECO:0000256" key="2">
    <source>
        <dbReference type="ARBA" id="ARBA00022448"/>
    </source>
</evidence>
<feature type="region of interest" description="Disordered" evidence="13">
    <location>
        <begin position="1"/>
        <end position="65"/>
    </location>
</feature>
<evidence type="ECO:0000256" key="13">
    <source>
        <dbReference type="SAM" id="MobiDB-lite"/>
    </source>
</evidence>
<keyword evidence="17" id="KW-1185">Reference proteome</keyword>
<keyword evidence="7" id="KW-0851">Voltage-gated channel</keyword>
<keyword evidence="4" id="KW-0633">Potassium transport</keyword>
<dbReference type="Gene3D" id="1.20.120.350">
    <property type="entry name" value="Voltage-gated potassium channels. Chain C"/>
    <property type="match status" value="1"/>
</dbReference>
<evidence type="ECO:0000256" key="10">
    <source>
        <dbReference type="ARBA" id="ARBA00023065"/>
    </source>
</evidence>
<keyword evidence="3" id="KW-1003">Cell membrane</keyword>
<evidence type="ECO:0000256" key="8">
    <source>
        <dbReference type="ARBA" id="ARBA00022958"/>
    </source>
</evidence>
<evidence type="ECO:0000256" key="5">
    <source>
        <dbReference type="ARBA" id="ARBA00022692"/>
    </source>
</evidence>
<dbReference type="Gene3D" id="3.30.710.10">
    <property type="entry name" value="Potassium Channel Kv1.1, Chain A"/>
    <property type="match status" value="1"/>
</dbReference>
<dbReference type="PRINTS" id="PR01494">
    <property type="entry name" value="KV9CHANNEL"/>
</dbReference>
<dbReference type="InterPro" id="IPR027359">
    <property type="entry name" value="Volt_channel_dom_sf"/>
</dbReference>
<organism evidence="17 18">
    <name type="scientific">Plectus sambesii</name>
    <dbReference type="NCBI Taxonomy" id="2011161"/>
    <lineage>
        <taxon>Eukaryota</taxon>
        <taxon>Metazoa</taxon>
        <taxon>Ecdysozoa</taxon>
        <taxon>Nematoda</taxon>
        <taxon>Chromadorea</taxon>
        <taxon>Plectida</taxon>
        <taxon>Plectina</taxon>
        <taxon>Plectoidea</taxon>
        <taxon>Plectidae</taxon>
        <taxon>Plectus</taxon>
    </lineage>
</organism>
<dbReference type="InterPro" id="IPR005821">
    <property type="entry name" value="Ion_trans_dom"/>
</dbReference>
<dbReference type="GO" id="GO:0051260">
    <property type="term" value="P:protein homooligomerization"/>
    <property type="evidence" value="ECO:0007669"/>
    <property type="project" value="InterPro"/>
</dbReference>
<keyword evidence="5 14" id="KW-0812">Transmembrane</keyword>
<evidence type="ECO:0000256" key="12">
    <source>
        <dbReference type="ARBA" id="ARBA00023303"/>
    </source>
</evidence>
<dbReference type="InterPro" id="IPR011333">
    <property type="entry name" value="SKP1/BTB/POZ_sf"/>
</dbReference>
<name>A0A914W3Y6_9BILA</name>
<dbReference type="GO" id="GO:0008076">
    <property type="term" value="C:voltage-gated potassium channel complex"/>
    <property type="evidence" value="ECO:0007669"/>
    <property type="project" value="InterPro"/>
</dbReference>
<dbReference type="PRINTS" id="PR00169">
    <property type="entry name" value="KCHANNEL"/>
</dbReference>
<keyword evidence="8" id="KW-0630">Potassium</keyword>
<keyword evidence="12" id="KW-0407">Ion channel</keyword>
<dbReference type="CDD" id="cd18317">
    <property type="entry name" value="BTB_POZ_Kv"/>
    <property type="match status" value="1"/>
</dbReference>
<comment type="subcellular location">
    <subcellularLocation>
        <location evidence="1">Cell membrane</location>
        <topology evidence="1">Multi-pass membrane protein</topology>
    </subcellularLocation>
</comment>
<evidence type="ECO:0000256" key="11">
    <source>
        <dbReference type="ARBA" id="ARBA00023136"/>
    </source>
</evidence>
<feature type="transmembrane region" description="Helical" evidence="14">
    <location>
        <begin position="441"/>
        <end position="462"/>
    </location>
</feature>
<dbReference type="Proteomes" id="UP000887566">
    <property type="component" value="Unplaced"/>
</dbReference>
<feature type="transmembrane region" description="Helical" evidence="14">
    <location>
        <begin position="274"/>
        <end position="292"/>
    </location>
</feature>
<keyword evidence="10" id="KW-0406">Ion transport</keyword>
<evidence type="ECO:0000256" key="6">
    <source>
        <dbReference type="ARBA" id="ARBA00022826"/>
    </source>
</evidence>
<feature type="transmembrane region" description="Helical" evidence="14">
    <location>
        <begin position="224"/>
        <end position="245"/>
    </location>
</feature>